<evidence type="ECO:0000256" key="5">
    <source>
        <dbReference type="NCBIfam" id="TIGR00112"/>
    </source>
</evidence>
<dbReference type="PANTHER" id="PTHR11645:SF0">
    <property type="entry name" value="PYRROLINE-5-CARBOXYLATE REDUCTASE 3"/>
    <property type="match status" value="1"/>
</dbReference>
<feature type="domain" description="Pyrroline-5-carboxylate reductase catalytic N-terminal" evidence="6">
    <location>
        <begin position="2"/>
        <end position="98"/>
    </location>
</feature>
<dbReference type="NCBIfam" id="TIGR00112">
    <property type="entry name" value="proC"/>
    <property type="match status" value="1"/>
</dbReference>
<keyword evidence="4" id="KW-0028">Amino-acid biosynthesis</keyword>
<dbReference type="InterPro" id="IPR000304">
    <property type="entry name" value="Pyrroline-COOH_reductase"/>
</dbReference>
<dbReference type="PIRSF" id="PIRSF000193">
    <property type="entry name" value="Pyrrol-5-carb_rd"/>
    <property type="match status" value="1"/>
</dbReference>
<protein>
    <recommendedName>
        <fullName evidence="4 5">Pyrroline-5-carboxylate reductase</fullName>
        <shortName evidence="4">P5C reductase</shortName>
        <shortName evidence="4">P5CR</shortName>
        <ecNumber evidence="4 5">1.5.1.2</ecNumber>
    </recommendedName>
    <alternativeName>
        <fullName evidence="4">PCA reductase</fullName>
    </alternativeName>
</protein>
<dbReference type="EMBL" id="JBHTEF010000001">
    <property type="protein sequence ID" value="MFC7580113.1"/>
    <property type="molecule type" value="Genomic_DNA"/>
</dbReference>
<dbReference type="SUPFAM" id="SSF51735">
    <property type="entry name" value="NAD(P)-binding Rossmann-fold domains"/>
    <property type="match status" value="1"/>
</dbReference>
<gene>
    <name evidence="4 8" type="primary">proC</name>
    <name evidence="8" type="ORF">ACFQWG_02610</name>
</gene>
<keyword evidence="3 4" id="KW-0560">Oxidoreductase</keyword>
<comment type="function">
    <text evidence="4">Catalyzes the reduction of 1-pyrroline-5-carboxylate (PCA) to L-proline.</text>
</comment>
<dbReference type="EC" id="1.5.1.2" evidence="4 5"/>
<evidence type="ECO:0000256" key="3">
    <source>
        <dbReference type="ARBA" id="ARBA00023002"/>
    </source>
</evidence>
<evidence type="ECO:0000256" key="2">
    <source>
        <dbReference type="ARBA" id="ARBA00022857"/>
    </source>
</evidence>
<dbReference type="PANTHER" id="PTHR11645">
    <property type="entry name" value="PYRROLINE-5-CARBOXYLATE REDUCTASE"/>
    <property type="match status" value="1"/>
</dbReference>
<keyword evidence="9" id="KW-1185">Reference proteome</keyword>
<comment type="subcellular location">
    <subcellularLocation>
        <location evidence="4">Cytoplasm</location>
    </subcellularLocation>
</comment>
<comment type="caution">
    <text evidence="8">The sequence shown here is derived from an EMBL/GenBank/DDBJ whole genome shotgun (WGS) entry which is preliminary data.</text>
</comment>
<evidence type="ECO:0000256" key="1">
    <source>
        <dbReference type="ARBA" id="ARBA00005525"/>
    </source>
</evidence>
<accession>A0ABW2SKD8</accession>
<keyword evidence="4" id="KW-0641">Proline biosynthesis</keyword>
<organism evidence="8 9">
    <name type="scientific">Schaalia naturae</name>
    <dbReference type="NCBI Taxonomy" id="635203"/>
    <lineage>
        <taxon>Bacteria</taxon>
        <taxon>Bacillati</taxon>
        <taxon>Actinomycetota</taxon>
        <taxon>Actinomycetes</taxon>
        <taxon>Actinomycetales</taxon>
        <taxon>Actinomycetaceae</taxon>
        <taxon>Schaalia</taxon>
    </lineage>
</organism>
<keyword evidence="2 4" id="KW-0521">NADP</keyword>
<reference evidence="9" key="1">
    <citation type="journal article" date="2019" name="Int. J. Syst. Evol. Microbiol.">
        <title>The Global Catalogue of Microorganisms (GCM) 10K type strain sequencing project: providing services to taxonomists for standard genome sequencing and annotation.</title>
        <authorList>
            <consortium name="The Broad Institute Genomics Platform"/>
            <consortium name="The Broad Institute Genome Sequencing Center for Infectious Disease"/>
            <person name="Wu L."/>
            <person name="Ma J."/>
        </authorList>
    </citation>
    <scope>NUCLEOTIDE SEQUENCE [LARGE SCALE GENOMIC DNA]</scope>
    <source>
        <strain evidence="9">CCUG 56698</strain>
    </source>
</reference>
<dbReference type="Gene3D" id="3.40.50.720">
    <property type="entry name" value="NAD(P)-binding Rossmann-like Domain"/>
    <property type="match status" value="1"/>
</dbReference>
<evidence type="ECO:0000313" key="9">
    <source>
        <dbReference type="Proteomes" id="UP001596527"/>
    </source>
</evidence>
<comment type="catalytic activity">
    <reaction evidence="4">
        <text>L-proline + NADP(+) = (S)-1-pyrroline-5-carboxylate + NADPH + 2 H(+)</text>
        <dbReference type="Rhea" id="RHEA:14109"/>
        <dbReference type="ChEBI" id="CHEBI:15378"/>
        <dbReference type="ChEBI" id="CHEBI:17388"/>
        <dbReference type="ChEBI" id="CHEBI:57783"/>
        <dbReference type="ChEBI" id="CHEBI:58349"/>
        <dbReference type="ChEBI" id="CHEBI:60039"/>
        <dbReference type="EC" id="1.5.1.2"/>
    </reaction>
</comment>
<evidence type="ECO:0000256" key="4">
    <source>
        <dbReference type="HAMAP-Rule" id="MF_01925"/>
    </source>
</evidence>
<dbReference type="HAMAP" id="MF_01925">
    <property type="entry name" value="P5C_reductase"/>
    <property type="match status" value="1"/>
</dbReference>
<comment type="catalytic activity">
    <reaction evidence="4">
        <text>L-proline + NAD(+) = (S)-1-pyrroline-5-carboxylate + NADH + 2 H(+)</text>
        <dbReference type="Rhea" id="RHEA:14105"/>
        <dbReference type="ChEBI" id="CHEBI:15378"/>
        <dbReference type="ChEBI" id="CHEBI:17388"/>
        <dbReference type="ChEBI" id="CHEBI:57540"/>
        <dbReference type="ChEBI" id="CHEBI:57945"/>
        <dbReference type="ChEBI" id="CHEBI:60039"/>
        <dbReference type="EC" id="1.5.1.2"/>
    </reaction>
</comment>
<dbReference type="RefSeq" id="WP_380971828.1">
    <property type="nucleotide sequence ID" value="NZ_JBHTEF010000001.1"/>
</dbReference>
<evidence type="ECO:0000313" key="8">
    <source>
        <dbReference type="EMBL" id="MFC7580113.1"/>
    </source>
</evidence>
<dbReference type="InterPro" id="IPR028939">
    <property type="entry name" value="P5C_Rdtase_cat_N"/>
</dbReference>
<comment type="pathway">
    <text evidence="4">Amino-acid biosynthesis; L-proline biosynthesis; L-proline from L-glutamate 5-semialdehyde: step 1/1.</text>
</comment>
<evidence type="ECO:0000259" key="6">
    <source>
        <dbReference type="Pfam" id="PF03807"/>
    </source>
</evidence>
<sequence>MRIGFIGAGSMASAIARGAVGAGLDGSEMLFTDAHGVHAPALAEATGGTVAASNADLVLRSDYVVLAVKPHLQTPVIEQIRQAVTDHMGVCVLSIAAGRTLTAMESDLGAPVPLARAMPNVNAQIGQSMTGFCVNERVTDAQVADIRTLLDSVGRSIAIDEADFPVFSALAGCSPAWVFEIIDGLARAGVKHGLRKQQAVAIAAQALVGSATLVLEAAGKEVTPGQLIDQVTSPGGTTIAGLLAAEEAGLSTSLVKAVDAAVARDRELC</sequence>
<dbReference type="InterPro" id="IPR029036">
    <property type="entry name" value="P5CR_dimer"/>
</dbReference>
<dbReference type="Pfam" id="PF14748">
    <property type="entry name" value="P5CR_dimer"/>
    <property type="match status" value="1"/>
</dbReference>
<keyword evidence="4" id="KW-0963">Cytoplasm</keyword>
<evidence type="ECO:0000259" key="7">
    <source>
        <dbReference type="Pfam" id="PF14748"/>
    </source>
</evidence>
<comment type="similarity">
    <text evidence="1 4">Belongs to the pyrroline-5-carboxylate reductase family.</text>
</comment>
<dbReference type="Gene3D" id="1.10.3730.10">
    <property type="entry name" value="ProC C-terminal domain-like"/>
    <property type="match status" value="1"/>
</dbReference>
<dbReference type="Pfam" id="PF03807">
    <property type="entry name" value="F420_oxidored"/>
    <property type="match status" value="1"/>
</dbReference>
<dbReference type="GO" id="GO:0004735">
    <property type="term" value="F:pyrroline-5-carboxylate reductase activity"/>
    <property type="evidence" value="ECO:0007669"/>
    <property type="project" value="UniProtKB-EC"/>
</dbReference>
<dbReference type="Proteomes" id="UP001596527">
    <property type="component" value="Unassembled WGS sequence"/>
</dbReference>
<dbReference type="InterPro" id="IPR036291">
    <property type="entry name" value="NAD(P)-bd_dom_sf"/>
</dbReference>
<dbReference type="SUPFAM" id="SSF48179">
    <property type="entry name" value="6-phosphogluconate dehydrogenase C-terminal domain-like"/>
    <property type="match status" value="1"/>
</dbReference>
<dbReference type="InterPro" id="IPR008927">
    <property type="entry name" value="6-PGluconate_DH-like_C_sf"/>
</dbReference>
<proteinExistence type="inferred from homology"/>
<name>A0ABW2SKD8_9ACTO</name>
<feature type="domain" description="Pyrroline-5-carboxylate reductase dimerisation" evidence="7">
    <location>
        <begin position="161"/>
        <end position="268"/>
    </location>
</feature>